<dbReference type="AlphaFoldDB" id="A0ABD2Q4Z6"/>
<reference evidence="4 5" key="1">
    <citation type="submission" date="2024-11" db="EMBL/GenBank/DDBJ databases">
        <title>Adaptive evolution of stress response genes in parasites aligns with host niche diversity.</title>
        <authorList>
            <person name="Hahn C."/>
            <person name="Resl P."/>
        </authorList>
    </citation>
    <scope>NUCLEOTIDE SEQUENCE [LARGE SCALE GENOMIC DNA]</scope>
    <source>
        <strain evidence="4">EGGRZ-B1_66</strain>
        <tissue evidence="4">Body</tissue>
    </source>
</reference>
<keyword evidence="2" id="KW-1133">Transmembrane helix</keyword>
<keyword evidence="2" id="KW-0812">Transmembrane</keyword>
<evidence type="ECO:0000256" key="1">
    <source>
        <dbReference type="SAM" id="MobiDB-lite"/>
    </source>
</evidence>
<dbReference type="PANTHER" id="PTHR10264">
    <property type="entry name" value="BAND 7 PROTEIN-RELATED"/>
    <property type="match status" value="1"/>
</dbReference>
<dbReference type="InterPro" id="IPR001107">
    <property type="entry name" value="Band_7"/>
</dbReference>
<dbReference type="Pfam" id="PF01145">
    <property type="entry name" value="Band_7"/>
    <property type="match status" value="1"/>
</dbReference>
<dbReference type="InterPro" id="IPR036527">
    <property type="entry name" value="SCP2_sterol-bd_dom_sf"/>
</dbReference>
<dbReference type="Gene3D" id="3.30.1050.10">
    <property type="entry name" value="SCP2 sterol-binding domain"/>
    <property type="match status" value="1"/>
</dbReference>
<feature type="compositionally biased region" description="Low complexity" evidence="1">
    <location>
        <begin position="355"/>
        <end position="372"/>
    </location>
</feature>
<comment type="caution">
    <text evidence="4">The sequence shown here is derived from an EMBL/GenBank/DDBJ whole genome shotgun (WGS) entry which is preliminary data.</text>
</comment>
<evidence type="ECO:0000256" key="2">
    <source>
        <dbReference type="SAM" id="Phobius"/>
    </source>
</evidence>
<evidence type="ECO:0000313" key="4">
    <source>
        <dbReference type="EMBL" id="KAL3314659.1"/>
    </source>
</evidence>
<dbReference type="Proteomes" id="UP001626550">
    <property type="component" value="Unassembled WGS sequence"/>
</dbReference>
<dbReference type="EMBL" id="JBJKFK010000938">
    <property type="protein sequence ID" value="KAL3314659.1"/>
    <property type="molecule type" value="Genomic_DNA"/>
</dbReference>
<organism evidence="4 5">
    <name type="scientific">Cichlidogyrus casuarinus</name>
    <dbReference type="NCBI Taxonomy" id="1844966"/>
    <lineage>
        <taxon>Eukaryota</taxon>
        <taxon>Metazoa</taxon>
        <taxon>Spiralia</taxon>
        <taxon>Lophotrochozoa</taxon>
        <taxon>Platyhelminthes</taxon>
        <taxon>Monogenea</taxon>
        <taxon>Monopisthocotylea</taxon>
        <taxon>Dactylogyridea</taxon>
        <taxon>Ancyrocephalidae</taxon>
        <taxon>Cichlidogyrus</taxon>
    </lineage>
</organism>
<dbReference type="SUPFAM" id="SSF55718">
    <property type="entry name" value="SCP-like"/>
    <property type="match status" value="1"/>
</dbReference>
<keyword evidence="2" id="KW-0472">Membrane</keyword>
<name>A0ABD2Q4Z6_9PLAT</name>
<keyword evidence="5" id="KW-1185">Reference proteome</keyword>
<dbReference type="InterPro" id="IPR043202">
    <property type="entry name" value="Band-7_stomatin-like"/>
</dbReference>
<evidence type="ECO:0000313" key="5">
    <source>
        <dbReference type="Proteomes" id="UP001626550"/>
    </source>
</evidence>
<protein>
    <recommendedName>
        <fullName evidence="3">Band 7 domain-containing protein</fullName>
    </recommendedName>
</protein>
<proteinExistence type="predicted"/>
<feature type="region of interest" description="Disordered" evidence="1">
    <location>
        <begin position="344"/>
        <end position="374"/>
    </location>
</feature>
<accession>A0ABD2Q4Z6</accession>
<evidence type="ECO:0000259" key="3">
    <source>
        <dbReference type="Pfam" id="PF01145"/>
    </source>
</evidence>
<dbReference type="PANTHER" id="PTHR10264:SF19">
    <property type="entry name" value="AT06885P-RELATED"/>
    <property type="match status" value="1"/>
</dbReference>
<sequence length="540" mass="58711">MTSEKELNLKNALEYGDAFKFSGGEISTNRRAYEDFYGSIFTYDSAFKSELPGLNPLEEQMESGIDPYHRKTSRIKKSSAFDGILFVILCGLSAITLLVLLPFIGWIFIKRLKDKQRMVVFRLGHRTKTKGPGWIVLLPFVDKFHLVKLDPQTVEIKNVSNIELPYFTQGGTLDKAVMELDWCKIHFRVLEPDLLVVKASKKPKLLVRAKAETTILNAMNKVEAANLASGCIGRFEVTSETKMTLNAYCMQFGVQISDIDLGEFAMVAEPPPKKSILDKLGSTMNAMAPGLPVGLGSVFVGGEEGNQKDVLADAYNLDGTPARNLNPDTKTAFNAFIQQLASMAQQPSNRDYRDSPSSCASTSSTIATSSSANGVVTTNGHAPLNVATVYTNGSATAEPSTSAEKPASVDQKAILILLSAVVARATPLLRSEAACRALGRTSLQLLLIEDGEPVALDHPNCDGQAAAYMDASTGEAGIGKLKQKPSVEIQLCKEDLRDALAGRLDMVDAITRNRARMKGDLFALSKLRHLIQLQPSSQSR</sequence>
<feature type="transmembrane region" description="Helical" evidence="2">
    <location>
        <begin position="84"/>
        <end position="109"/>
    </location>
</feature>
<gene>
    <name evidence="4" type="ORF">Ciccas_006722</name>
</gene>
<feature type="domain" description="Band 7" evidence="3">
    <location>
        <begin position="114"/>
        <end position="263"/>
    </location>
</feature>